<protein>
    <submittedName>
        <fullName evidence="1">Retrovirus-related Pol polyprotein from transposon RE1</fullName>
    </submittedName>
</protein>
<reference evidence="1 2" key="1">
    <citation type="submission" date="2024-04" db="EMBL/GenBank/DDBJ databases">
        <title>Genome assembly C_amara_ONT_v2.</title>
        <authorList>
            <person name="Yant L."/>
            <person name="Moore C."/>
            <person name="Slenker M."/>
        </authorList>
    </citation>
    <scope>NUCLEOTIDE SEQUENCE [LARGE SCALE GENOMIC DNA]</scope>
    <source>
        <tissue evidence="1">Leaf</tissue>
    </source>
</reference>
<evidence type="ECO:0000313" key="2">
    <source>
        <dbReference type="Proteomes" id="UP001558713"/>
    </source>
</evidence>
<comment type="caution">
    <text evidence="1">The sequence shown here is derived from an EMBL/GenBank/DDBJ whole genome shotgun (WGS) entry which is preliminary data.</text>
</comment>
<accession>A0ABD1C5D4</accession>
<proteinExistence type="predicted"/>
<dbReference type="EMBL" id="JBANAX010000050">
    <property type="protein sequence ID" value="KAL1224592.1"/>
    <property type="molecule type" value="Genomic_DNA"/>
</dbReference>
<dbReference type="AlphaFoldDB" id="A0ABD1C5D4"/>
<gene>
    <name evidence="1" type="ORF">V5N11_000923</name>
</gene>
<name>A0ABD1C5D4_CARAN</name>
<organism evidence="1 2">
    <name type="scientific">Cardamine amara subsp. amara</name>
    <dbReference type="NCBI Taxonomy" id="228776"/>
    <lineage>
        <taxon>Eukaryota</taxon>
        <taxon>Viridiplantae</taxon>
        <taxon>Streptophyta</taxon>
        <taxon>Embryophyta</taxon>
        <taxon>Tracheophyta</taxon>
        <taxon>Spermatophyta</taxon>
        <taxon>Magnoliopsida</taxon>
        <taxon>eudicotyledons</taxon>
        <taxon>Gunneridae</taxon>
        <taxon>Pentapetalae</taxon>
        <taxon>rosids</taxon>
        <taxon>malvids</taxon>
        <taxon>Brassicales</taxon>
        <taxon>Brassicaceae</taxon>
        <taxon>Cardamineae</taxon>
        <taxon>Cardamine</taxon>
    </lineage>
</organism>
<evidence type="ECO:0000313" key="1">
    <source>
        <dbReference type="EMBL" id="KAL1224592.1"/>
    </source>
</evidence>
<keyword evidence="2" id="KW-1185">Reference proteome</keyword>
<sequence length="66" mass="7550">MVFHEKIKQVAKDCHFIHDEIVRGVIEPLHVSTKLQLADILTKALGRKKFQSFLIKLGICDLHTPT</sequence>
<dbReference type="Proteomes" id="UP001558713">
    <property type="component" value="Unassembled WGS sequence"/>
</dbReference>